<name>A0ABR0SY72_9HYPO</name>
<feature type="region of interest" description="Disordered" evidence="1">
    <location>
        <begin position="60"/>
        <end position="167"/>
    </location>
</feature>
<gene>
    <name evidence="2" type="ORF">PT974_02455</name>
</gene>
<protein>
    <submittedName>
        <fullName evidence="2">Uncharacterized protein</fullName>
    </submittedName>
</protein>
<comment type="caution">
    <text evidence="2">The sequence shown here is derived from an EMBL/GenBank/DDBJ whole genome shotgun (WGS) entry which is preliminary data.</text>
</comment>
<organism evidence="2 3">
    <name type="scientific">Cladobotryum mycophilum</name>
    <dbReference type="NCBI Taxonomy" id="491253"/>
    <lineage>
        <taxon>Eukaryota</taxon>
        <taxon>Fungi</taxon>
        <taxon>Dikarya</taxon>
        <taxon>Ascomycota</taxon>
        <taxon>Pezizomycotina</taxon>
        <taxon>Sordariomycetes</taxon>
        <taxon>Hypocreomycetidae</taxon>
        <taxon>Hypocreales</taxon>
        <taxon>Hypocreaceae</taxon>
        <taxon>Cladobotryum</taxon>
    </lineage>
</organism>
<feature type="compositionally biased region" description="Low complexity" evidence="1">
    <location>
        <begin position="69"/>
        <end position="93"/>
    </location>
</feature>
<keyword evidence="3" id="KW-1185">Reference proteome</keyword>
<dbReference type="EMBL" id="JAVFKD010000002">
    <property type="protein sequence ID" value="KAK5997103.1"/>
    <property type="molecule type" value="Genomic_DNA"/>
</dbReference>
<sequence length="167" mass="18480">MAPRQLMKWDPKVHEDVLVAMFPHLTLAPEAWEKVMSELQQMGYAFTENALRQHVQKLRKNRDTTGIQAAASPAAAAAATAKAPPTPRKTAAAGSRKRRTPIKKAADDGSQEEDDGLNLKKEEDDLNDEAPAPKRSNKRVKREKVGKVEKTPATITEKDDEEETGEI</sequence>
<evidence type="ECO:0000313" key="2">
    <source>
        <dbReference type="EMBL" id="KAK5997103.1"/>
    </source>
</evidence>
<accession>A0ABR0SY72</accession>
<reference evidence="2 3" key="1">
    <citation type="submission" date="2024-01" db="EMBL/GenBank/DDBJ databases">
        <title>Complete genome of Cladobotryum mycophilum ATHUM6906.</title>
        <authorList>
            <person name="Christinaki A.C."/>
            <person name="Myridakis A.I."/>
            <person name="Kouvelis V.N."/>
        </authorList>
    </citation>
    <scope>NUCLEOTIDE SEQUENCE [LARGE SCALE GENOMIC DNA]</scope>
    <source>
        <strain evidence="2 3">ATHUM6906</strain>
    </source>
</reference>
<dbReference type="Proteomes" id="UP001338125">
    <property type="component" value="Unassembled WGS sequence"/>
</dbReference>
<evidence type="ECO:0000313" key="3">
    <source>
        <dbReference type="Proteomes" id="UP001338125"/>
    </source>
</evidence>
<feature type="compositionally biased region" description="Acidic residues" evidence="1">
    <location>
        <begin position="158"/>
        <end position="167"/>
    </location>
</feature>
<evidence type="ECO:0000256" key="1">
    <source>
        <dbReference type="SAM" id="MobiDB-lite"/>
    </source>
</evidence>
<proteinExistence type="predicted"/>